<evidence type="ECO:0000313" key="1">
    <source>
        <dbReference type="EMBL" id="RAH99254.1"/>
    </source>
</evidence>
<dbReference type="InterPro" id="IPR006175">
    <property type="entry name" value="YjgF/YER057c/UK114"/>
</dbReference>
<dbReference type="InterPro" id="IPR035959">
    <property type="entry name" value="RutC-like_sf"/>
</dbReference>
<dbReference type="InterPro" id="IPR035709">
    <property type="entry name" value="YoaB-like"/>
</dbReference>
<reference evidence="1 2" key="1">
    <citation type="submission" date="2018-05" db="EMBL/GenBank/DDBJ databases">
        <title>Acuticoccus sediminis sp. nov., isolated from deep-sea sediment of Indian Ocean.</title>
        <authorList>
            <person name="Liu X."/>
            <person name="Lai Q."/>
            <person name="Du Y."/>
            <person name="Sun F."/>
            <person name="Zhang X."/>
            <person name="Wang S."/>
            <person name="Shao Z."/>
        </authorList>
    </citation>
    <scope>NUCLEOTIDE SEQUENCE [LARGE SCALE GENOMIC DNA]</scope>
    <source>
        <strain evidence="1 2">PTG4-2</strain>
    </source>
</reference>
<comment type="caution">
    <text evidence="1">The sequence shown here is derived from an EMBL/GenBank/DDBJ whole genome shotgun (WGS) entry which is preliminary data.</text>
</comment>
<dbReference type="SUPFAM" id="SSF55298">
    <property type="entry name" value="YjgF-like"/>
    <property type="match status" value="1"/>
</dbReference>
<dbReference type="AlphaFoldDB" id="A0A8B2NI89"/>
<name>A0A8B2NI89_9HYPH</name>
<organism evidence="1 2">
    <name type="scientific">Acuticoccus sediminis</name>
    <dbReference type="NCBI Taxonomy" id="2184697"/>
    <lineage>
        <taxon>Bacteria</taxon>
        <taxon>Pseudomonadati</taxon>
        <taxon>Pseudomonadota</taxon>
        <taxon>Alphaproteobacteria</taxon>
        <taxon>Hyphomicrobiales</taxon>
        <taxon>Amorphaceae</taxon>
        <taxon>Acuticoccus</taxon>
    </lineage>
</organism>
<dbReference type="Gene3D" id="3.30.1330.40">
    <property type="entry name" value="RutC-like"/>
    <property type="match status" value="1"/>
</dbReference>
<evidence type="ECO:0000313" key="2">
    <source>
        <dbReference type="Proteomes" id="UP000249590"/>
    </source>
</evidence>
<keyword evidence="2" id="KW-1185">Reference proteome</keyword>
<dbReference type="Pfam" id="PF01042">
    <property type="entry name" value="Ribonuc_L-PSP"/>
    <property type="match status" value="1"/>
</dbReference>
<dbReference type="PANTHER" id="PTHR47328">
    <property type="match status" value="1"/>
</dbReference>
<proteinExistence type="predicted"/>
<sequence length="115" mass="12448">MQMRHMGDGPGSAEAVIHDHVVYLPVITAPVYTPSVTGQTQQVLDAIDARLAAAGTSKNRMLSVTVFVSDARFLDEMHALWDQWVPWHDPPVCTELVAKMAPEGAKVGVQVIAAE</sequence>
<dbReference type="PANTHER" id="PTHR47328:SF1">
    <property type="entry name" value="RUTC FAMILY PROTEIN YOAB"/>
    <property type="match status" value="1"/>
</dbReference>
<accession>A0A8B2NI89</accession>
<protein>
    <recommendedName>
        <fullName evidence="3">Enamine deaminase RidA (YjgF/YER057c/UK114 family)</fullName>
    </recommendedName>
</protein>
<dbReference type="Proteomes" id="UP000249590">
    <property type="component" value="Unassembled WGS sequence"/>
</dbReference>
<evidence type="ECO:0008006" key="3">
    <source>
        <dbReference type="Google" id="ProtNLM"/>
    </source>
</evidence>
<gene>
    <name evidence="1" type="ORF">DLJ53_22185</name>
</gene>
<dbReference type="EMBL" id="QHHQ01000005">
    <property type="protein sequence ID" value="RAH99254.1"/>
    <property type="molecule type" value="Genomic_DNA"/>
</dbReference>